<organism evidence="1 2">
    <name type="scientific">Sinanodonta woodiana</name>
    <name type="common">Chinese pond mussel</name>
    <name type="synonym">Anodonta woodiana</name>
    <dbReference type="NCBI Taxonomy" id="1069815"/>
    <lineage>
        <taxon>Eukaryota</taxon>
        <taxon>Metazoa</taxon>
        <taxon>Spiralia</taxon>
        <taxon>Lophotrochozoa</taxon>
        <taxon>Mollusca</taxon>
        <taxon>Bivalvia</taxon>
        <taxon>Autobranchia</taxon>
        <taxon>Heteroconchia</taxon>
        <taxon>Palaeoheterodonta</taxon>
        <taxon>Unionida</taxon>
        <taxon>Unionoidea</taxon>
        <taxon>Unionidae</taxon>
        <taxon>Unioninae</taxon>
        <taxon>Sinanodonta</taxon>
    </lineage>
</organism>
<protein>
    <submittedName>
        <fullName evidence="1">Uncharacterized protein</fullName>
    </submittedName>
</protein>
<dbReference type="EMBL" id="JBJQND010000014">
    <property type="protein sequence ID" value="KAL3855187.1"/>
    <property type="molecule type" value="Genomic_DNA"/>
</dbReference>
<feature type="non-terminal residue" evidence="1">
    <location>
        <position position="54"/>
    </location>
</feature>
<evidence type="ECO:0000313" key="2">
    <source>
        <dbReference type="Proteomes" id="UP001634394"/>
    </source>
</evidence>
<proteinExistence type="predicted"/>
<feature type="non-terminal residue" evidence="1">
    <location>
        <position position="1"/>
    </location>
</feature>
<gene>
    <name evidence="1" type="ORF">ACJMK2_014407</name>
</gene>
<evidence type="ECO:0000313" key="1">
    <source>
        <dbReference type="EMBL" id="KAL3855187.1"/>
    </source>
</evidence>
<comment type="caution">
    <text evidence="1">The sequence shown here is derived from an EMBL/GenBank/DDBJ whole genome shotgun (WGS) entry which is preliminary data.</text>
</comment>
<dbReference type="Proteomes" id="UP001634394">
    <property type="component" value="Unassembled WGS sequence"/>
</dbReference>
<accession>A0ABD3V3U0</accession>
<sequence>KFDRYKSKTFLDENDHSVSQCELVSEDRLVHHELDDILKCIESNQNANTFKKTL</sequence>
<keyword evidence="2" id="KW-1185">Reference proteome</keyword>
<dbReference type="AlphaFoldDB" id="A0ABD3V3U0"/>
<name>A0ABD3V3U0_SINWO</name>
<reference evidence="1 2" key="1">
    <citation type="submission" date="2024-11" db="EMBL/GenBank/DDBJ databases">
        <title>Chromosome-level genome assembly of the freshwater bivalve Anodonta woodiana.</title>
        <authorList>
            <person name="Chen X."/>
        </authorList>
    </citation>
    <scope>NUCLEOTIDE SEQUENCE [LARGE SCALE GENOMIC DNA]</scope>
    <source>
        <strain evidence="1">MN2024</strain>
        <tissue evidence="1">Gills</tissue>
    </source>
</reference>